<dbReference type="Gene3D" id="1.10.287.110">
    <property type="entry name" value="DnaJ domain"/>
    <property type="match status" value="1"/>
</dbReference>
<feature type="transmembrane region" description="Helical" evidence="2">
    <location>
        <begin position="119"/>
        <end position="135"/>
    </location>
</feature>
<dbReference type="EMBL" id="CP019454">
    <property type="protein sequence ID" value="AUW93405.1"/>
    <property type="molecule type" value="Genomic_DNA"/>
</dbReference>
<evidence type="ECO:0000259" key="3">
    <source>
        <dbReference type="PROSITE" id="PS50076"/>
    </source>
</evidence>
<protein>
    <recommendedName>
        <fullName evidence="3">J domain-containing protein</fullName>
    </recommendedName>
</protein>
<reference evidence="4 5" key="1">
    <citation type="journal article" date="2019" name="Sci. Rep.">
        <title>Sulfobacillus thermotolerans: new insights into resistance and metabolic capacities of acidophilic chemolithotrophs.</title>
        <authorList>
            <person name="Panyushkina A.E."/>
            <person name="Babenko V.V."/>
            <person name="Nikitina A.S."/>
            <person name="Selezneva O.V."/>
            <person name="Tsaplina I.A."/>
            <person name="Letarova M.A."/>
            <person name="Kostryukova E.S."/>
            <person name="Letarov A.V."/>
        </authorList>
    </citation>
    <scope>NUCLEOTIDE SEQUENCE [LARGE SCALE GENOMIC DNA]</scope>
    <source>
        <strain evidence="4 5">Kr1</strain>
    </source>
</reference>
<evidence type="ECO:0000313" key="4">
    <source>
        <dbReference type="EMBL" id="AUW93405.1"/>
    </source>
</evidence>
<name>A0ABN5GY11_9FIRM</name>
<dbReference type="Proteomes" id="UP000325292">
    <property type="component" value="Chromosome"/>
</dbReference>
<proteinExistence type="predicted"/>
<dbReference type="InterPro" id="IPR001623">
    <property type="entry name" value="DnaJ_domain"/>
</dbReference>
<sequence>MTRQDAADLLGVGVDANPQEVQQAFRRQSRRLHPDNGGEASQFILLQRARDVMLNPANATQMKAQISPAPSVKPLLSYPVRLSIAAIRHPHLRSRALKTWIAIIVGLPLVYLIAHELFAIFMLPLMVALIIWMVIRSR</sequence>
<keyword evidence="1" id="KW-0235">DNA replication</keyword>
<keyword evidence="5" id="KW-1185">Reference proteome</keyword>
<dbReference type="SMART" id="SM00271">
    <property type="entry name" value="DnaJ"/>
    <property type="match status" value="1"/>
</dbReference>
<accession>A0ABN5GY11</accession>
<evidence type="ECO:0000256" key="2">
    <source>
        <dbReference type="SAM" id="Phobius"/>
    </source>
</evidence>
<dbReference type="SUPFAM" id="SSF46565">
    <property type="entry name" value="Chaperone J-domain"/>
    <property type="match status" value="1"/>
</dbReference>
<evidence type="ECO:0000313" key="5">
    <source>
        <dbReference type="Proteomes" id="UP000325292"/>
    </source>
</evidence>
<feature type="domain" description="J" evidence="3">
    <location>
        <begin position="5"/>
        <end position="58"/>
    </location>
</feature>
<keyword evidence="2" id="KW-1133">Transmembrane helix</keyword>
<feature type="transmembrane region" description="Helical" evidence="2">
    <location>
        <begin position="96"/>
        <end position="113"/>
    </location>
</feature>
<dbReference type="Pfam" id="PF00226">
    <property type="entry name" value="DnaJ"/>
    <property type="match status" value="1"/>
</dbReference>
<keyword evidence="2" id="KW-0472">Membrane</keyword>
<dbReference type="InterPro" id="IPR036869">
    <property type="entry name" value="J_dom_sf"/>
</dbReference>
<dbReference type="PROSITE" id="PS50076">
    <property type="entry name" value="DNAJ_2"/>
    <property type="match status" value="1"/>
</dbReference>
<organism evidence="4 5">
    <name type="scientific">Sulfobacillus thermotolerans</name>
    <dbReference type="NCBI Taxonomy" id="338644"/>
    <lineage>
        <taxon>Bacteria</taxon>
        <taxon>Bacillati</taxon>
        <taxon>Bacillota</taxon>
        <taxon>Clostridia</taxon>
        <taxon>Eubacteriales</taxon>
        <taxon>Clostridiales Family XVII. Incertae Sedis</taxon>
        <taxon>Sulfobacillus</taxon>
    </lineage>
</organism>
<dbReference type="CDD" id="cd06257">
    <property type="entry name" value="DnaJ"/>
    <property type="match status" value="1"/>
</dbReference>
<keyword evidence="2" id="KW-0812">Transmembrane</keyword>
<gene>
    <name evidence="4" type="ORF">BXT84_05085</name>
</gene>
<evidence type="ECO:0000256" key="1">
    <source>
        <dbReference type="ARBA" id="ARBA00022705"/>
    </source>
</evidence>